<sequence>MNGENINGKKGRKEEKRKKKENYKEILEIVTALILEEEKPKERKFYAEFFCERNRFLLTVIHLTLVSDYDIYKQLKRKQVSFTEL</sequence>
<proteinExistence type="predicted"/>
<keyword evidence="2" id="KW-1185">Reference proteome</keyword>
<protein>
    <submittedName>
        <fullName evidence="1">Uncharacterized protein</fullName>
    </submittedName>
</protein>
<dbReference type="EMBL" id="OX597841">
    <property type="protein sequence ID" value="CAI9743205.1"/>
    <property type="molecule type" value="Genomic_DNA"/>
</dbReference>
<name>A0AA36BZI6_OCTVU</name>
<evidence type="ECO:0000313" key="2">
    <source>
        <dbReference type="Proteomes" id="UP001162480"/>
    </source>
</evidence>
<dbReference type="AlphaFoldDB" id="A0AA36BZI6"/>
<reference evidence="1" key="1">
    <citation type="submission" date="2023-08" db="EMBL/GenBank/DDBJ databases">
        <authorList>
            <person name="Alioto T."/>
            <person name="Alioto T."/>
            <person name="Gomez Garrido J."/>
        </authorList>
    </citation>
    <scope>NUCLEOTIDE SEQUENCE</scope>
</reference>
<accession>A0AA36BZI6</accession>
<evidence type="ECO:0000313" key="1">
    <source>
        <dbReference type="EMBL" id="CAI9743205.1"/>
    </source>
</evidence>
<dbReference type="Proteomes" id="UP001162480">
    <property type="component" value="Chromosome 28"/>
</dbReference>
<gene>
    <name evidence="1" type="ORF">OCTVUL_1B002201</name>
</gene>
<organism evidence="1 2">
    <name type="scientific">Octopus vulgaris</name>
    <name type="common">Common octopus</name>
    <dbReference type="NCBI Taxonomy" id="6645"/>
    <lineage>
        <taxon>Eukaryota</taxon>
        <taxon>Metazoa</taxon>
        <taxon>Spiralia</taxon>
        <taxon>Lophotrochozoa</taxon>
        <taxon>Mollusca</taxon>
        <taxon>Cephalopoda</taxon>
        <taxon>Coleoidea</taxon>
        <taxon>Octopodiformes</taxon>
        <taxon>Octopoda</taxon>
        <taxon>Incirrata</taxon>
        <taxon>Octopodidae</taxon>
        <taxon>Octopus</taxon>
    </lineage>
</organism>